<accession>A0AAU8PE41</accession>
<protein>
    <submittedName>
        <fullName evidence="1">Uncharacterized protein</fullName>
    </submittedName>
</protein>
<reference evidence="1 2" key="1">
    <citation type="journal article" date="2009" name="PLoS ONE">
        <title>Genome sequence of the versatile fish pathogen Edwardsiella tarda provides insights into its adaptation to broad host ranges and intracellular niches.</title>
        <authorList>
            <person name="Wang Q."/>
            <person name="Yang M."/>
            <person name="Xiao J."/>
            <person name="Wu H."/>
            <person name="Wang X."/>
            <person name="Lv Y."/>
            <person name="Xu L."/>
            <person name="Zheng H."/>
            <person name="Wang S."/>
            <person name="Zhao G."/>
            <person name="Liu Q."/>
            <person name="Zhang Y."/>
        </authorList>
    </citation>
    <scope>NUCLEOTIDE SEQUENCE [LARGE SCALE GENOMIC DNA]</scope>
    <source>
        <strain evidence="2">EIB202 / CCTCC M208068</strain>
    </source>
</reference>
<keyword evidence="2" id="KW-1185">Reference proteome</keyword>
<name>A0AAU8PE41_EDWPI</name>
<dbReference type="KEGG" id="etr:ETAE_0787"/>
<gene>
    <name evidence="1" type="ordered locus">ETAE_0787</name>
</gene>
<dbReference type="AlphaFoldDB" id="A0AAU8PE41"/>
<organism evidence="1 2">
    <name type="scientific">Edwardsiella piscicida</name>
    <dbReference type="NCBI Taxonomy" id="1263550"/>
    <lineage>
        <taxon>Bacteria</taxon>
        <taxon>Pseudomonadati</taxon>
        <taxon>Pseudomonadota</taxon>
        <taxon>Gammaproteobacteria</taxon>
        <taxon>Enterobacterales</taxon>
        <taxon>Hafniaceae</taxon>
        <taxon>Edwardsiella</taxon>
    </lineage>
</organism>
<evidence type="ECO:0000313" key="1">
    <source>
        <dbReference type="EMBL" id="ACY83632.1"/>
    </source>
</evidence>
<evidence type="ECO:0000313" key="2">
    <source>
        <dbReference type="Proteomes" id="UP000002634"/>
    </source>
</evidence>
<dbReference type="EMBL" id="CP001135">
    <property type="protein sequence ID" value="ACY83632.1"/>
    <property type="molecule type" value="Genomic_DNA"/>
</dbReference>
<proteinExistence type="predicted"/>
<sequence length="38" mass="4267">MHNVSYVTHSVSFEISNQKHLNIQAQDLHGHDIAPQLG</sequence>
<dbReference type="Proteomes" id="UP000002634">
    <property type="component" value="Chromosome"/>
</dbReference>